<organism evidence="1 2">
    <name type="scientific">Lasius platythorax</name>
    <dbReference type="NCBI Taxonomy" id="488582"/>
    <lineage>
        <taxon>Eukaryota</taxon>
        <taxon>Metazoa</taxon>
        <taxon>Ecdysozoa</taxon>
        <taxon>Arthropoda</taxon>
        <taxon>Hexapoda</taxon>
        <taxon>Insecta</taxon>
        <taxon>Pterygota</taxon>
        <taxon>Neoptera</taxon>
        <taxon>Endopterygota</taxon>
        <taxon>Hymenoptera</taxon>
        <taxon>Apocrita</taxon>
        <taxon>Aculeata</taxon>
        <taxon>Formicoidea</taxon>
        <taxon>Formicidae</taxon>
        <taxon>Formicinae</taxon>
        <taxon>Lasius</taxon>
        <taxon>Lasius</taxon>
    </lineage>
</organism>
<name>A0AAV2NMM6_9HYME</name>
<evidence type="ECO:0000313" key="2">
    <source>
        <dbReference type="Proteomes" id="UP001497644"/>
    </source>
</evidence>
<reference evidence="1" key="1">
    <citation type="submission" date="2024-04" db="EMBL/GenBank/DDBJ databases">
        <authorList>
            <consortium name="Molecular Ecology Group"/>
        </authorList>
    </citation>
    <scope>NUCLEOTIDE SEQUENCE</scope>
</reference>
<dbReference type="AlphaFoldDB" id="A0AAV2NMM6"/>
<proteinExistence type="predicted"/>
<gene>
    <name evidence="1" type="ORF">LPLAT_LOCUS6590</name>
</gene>
<dbReference type="Proteomes" id="UP001497644">
    <property type="component" value="Chromosome 2"/>
</dbReference>
<keyword evidence="2" id="KW-1185">Reference proteome</keyword>
<evidence type="ECO:0000313" key="1">
    <source>
        <dbReference type="EMBL" id="CAL1680594.1"/>
    </source>
</evidence>
<sequence length="73" mass="8167">MALYDDSLETSVTSAKLHNSPYKVDFMRKLVTFSTGTFLSRKKFHGNSRVCKKIALFSAVSGQHNSRKQIAAD</sequence>
<protein>
    <submittedName>
        <fullName evidence="1">Uncharacterized protein</fullName>
    </submittedName>
</protein>
<dbReference type="EMBL" id="OZ034825">
    <property type="protein sequence ID" value="CAL1680594.1"/>
    <property type="molecule type" value="Genomic_DNA"/>
</dbReference>
<accession>A0AAV2NMM6</accession>